<dbReference type="SMART" id="SM00857">
    <property type="entry name" value="Resolvase"/>
    <property type="match status" value="1"/>
</dbReference>
<evidence type="ECO:0000259" key="2">
    <source>
        <dbReference type="PROSITE" id="PS51736"/>
    </source>
</evidence>
<gene>
    <name evidence="4" type="ORF">TDIS_1246</name>
</gene>
<dbReference type="OrthoDB" id="7277848at2"/>
<organism evidence="4 5">
    <name type="scientific">Thermosulfurimonas dismutans</name>
    <dbReference type="NCBI Taxonomy" id="999894"/>
    <lineage>
        <taxon>Bacteria</taxon>
        <taxon>Pseudomonadati</taxon>
        <taxon>Thermodesulfobacteriota</taxon>
        <taxon>Thermodesulfobacteria</taxon>
        <taxon>Thermodesulfobacteriales</taxon>
        <taxon>Thermodesulfobacteriaceae</taxon>
        <taxon>Thermosulfurimonas</taxon>
    </lineage>
</organism>
<dbReference type="PROSITE" id="PS51736">
    <property type="entry name" value="RECOMBINASES_3"/>
    <property type="match status" value="1"/>
</dbReference>
<dbReference type="EMBL" id="LWLG01000008">
    <property type="protein sequence ID" value="OAQ20631.1"/>
    <property type="molecule type" value="Genomic_DNA"/>
</dbReference>
<dbReference type="Pfam" id="PF00239">
    <property type="entry name" value="Resolvase"/>
    <property type="match status" value="1"/>
</dbReference>
<keyword evidence="1" id="KW-0175">Coiled coil</keyword>
<evidence type="ECO:0000259" key="3">
    <source>
        <dbReference type="PROSITE" id="PS51737"/>
    </source>
</evidence>
<evidence type="ECO:0000313" key="4">
    <source>
        <dbReference type="EMBL" id="OAQ20631.1"/>
    </source>
</evidence>
<dbReference type="RefSeq" id="WP_068670415.1">
    <property type="nucleotide sequence ID" value="NZ_LWLG01000008.1"/>
</dbReference>
<dbReference type="Gene3D" id="3.40.50.1390">
    <property type="entry name" value="Resolvase, N-terminal catalytic domain"/>
    <property type="match status" value="1"/>
</dbReference>
<dbReference type="Proteomes" id="UP000078390">
    <property type="component" value="Unassembled WGS sequence"/>
</dbReference>
<dbReference type="InterPro" id="IPR011109">
    <property type="entry name" value="DNA_bind_recombinase_dom"/>
</dbReference>
<reference evidence="4 5" key="1">
    <citation type="submission" date="2016-04" db="EMBL/GenBank/DDBJ databases">
        <title>Genome analysis of Thermosulfurimonas dismutans, the first thermophilic sulfur-disproportionating bacterium of the phylum Thermodesulfobacteria.</title>
        <authorList>
            <person name="Mardanov A.V."/>
            <person name="Beletsky A.V."/>
            <person name="Kadnikov V.V."/>
            <person name="Slobodkin A.I."/>
            <person name="Ravin N.V."/>
        </authorList>
    </citation>
    <scope>NUCLEOTIDE SEQUENCE [LARGE SCALE GENOMIC DNA]</scope>
    <source>
        <strain evidence="4 5">S95</strain>
    </source>
</reference>
<dbReference type="Pfam" id="PF13408">
    <property type="entry name" value="Zn_ribbon_recom"/>
    <property type="match status" value="1"/>
</dbReference>
<dbReference type="InterPro" id="IPR006119">
    <property type="entry name" value="Resolv_N"/>
</dbReference>
<feature type="domain" description="Resolvase/invertase-type recombinase catalytic" evidence="2">
    <location>
        <begin position="6"/>
        <end position="156"/>
    </location>
</feature>
<dbReference type="InterPro" id="IPR038109">
    <property type="entry name" value="DNA_bind_recomb_sf"/>
</dbReference>
<dbReference type="STRING" id="999894.TDIS_1246"/>
<dbReference type="GO" id="GO:0003677">
    <property type="term" value="F:DNA binding"/>
    <property type="evidence" value="ECO:0007669"/>
    <property type="project" value="InterPro"/>
</dbReference>
<accession>A0A179D493</accession>
<dbReference type="InterPro" id="IPR025827">
    <property type="entry name" value="Zn_ribbon_recom_dom"/>
</dbReference>
<evidence type="ECO:0000313" key="5">
    <source>
        <dbReference type="Proteomes" id="UP000078390"/>
    </source>
</evidence>
<dbReference type="PROSITE" id="PS51737">
    <property type="entry name" value="RECOMBINASE_DNA_BIND"/>
    <property type="match status" value="1"/>
</dbReference>
<dbReference type="CDD" id="cd00338">
    <property type="entry name" value="Ser_Recombinase"/>
    <property type="match status" value="1"/>
</dbReference>
<dbReference type="GO" id="GO:0000150">
    <property type="term" value="F:DNA strand exchange activity"/>
    <property type="evidence" value="ECO:0007669"/>
    <property type="project" value="InterPro"/>
</dbReference>
<name>A0A179D493_9BACT</name>
<feature type="coiled-coil region" evidence="1">
    <location>
        <begin position="417"/>
        <end position="444"/>
    </location>
</feature>
<proteinExistence type="predicted"/>
<dbReference type="Gene3D" id="3.90.1750.20">
    <property type="entry name" value="Putative Large Serine Recombinase, Chain B, Domain 2"/>
    <property type="match status" value="1"/>
</dbReference>
<evidence type="ECO:0000256" key="1">
    <source>
        <dbReference type="SAM" id="Coils"/>
    </source>
</evidence>
<dbReference type="PANTHER" id="PTHR30461">
    <property type="entry name" value="DNA-INVERTASE FROM LAMBDOID PROPHAGE"/>
    <property type="match status" value="1"/>
</dbReference>
<feature type="domain" description="Recombinase" evidence="3">
    <location>
        <begin position="178"/>
        <end position="318"/>
    </location>
</feature>
<dbReference type="AlphaFoldDB" id="A0A179D493"/>
<dbReference type="PANTHER" id="PTHR30461:SF23">
    <property type="entry name" value="DNA RECOMBINASE-RELATED"/>
    <property type="match status" value="1"/>
</dbReference>
<comment type="caution">
    <text evidence="4">The sequence shown here is derived from an EMBL/GenBank/DDBJ whole genome shotgun (WGS) entry which is preliminary data.</text>
</comment>
<dbReference type="Pfam" id="PF07508">
    <property type="entry name" value="Recombinase"/>
    <property type="match status" value="1"/>
</dbReference>
<dbReference type="SUPFAM" id="SSF53041">
    <property type="entry name" value="Resolvase-like"/>
    <property type="match status" value="1"/>
</dbReference>
<keyword evidence="5" id="KW-1185">Reference proteome</keyword>
<evidence type="ECO:0008006" key="6">
    <source>
        <dbReference type="Google" id="ProtNLM"/>
    </source>
</evidence>
<dbReference type="InterPro" id="IPR036162">
    <property type="entry name" value="Resolvase-like_N_sf"/>
</dbReference>
<protein>
    <recommendedName>
        <fullName evidence="6">Recombinase family protein</fullName>
    </recommendedName>
</protein>
<dbReference type="InterPro" id="IPR050639">
    <property type="entry name" value="SSR_resolvase"/>
</dbReference>
<sequence length="543" mass="62326">MGHSVRCAIYARYSSSNQREASIEDQIRRCKQFASSRGWEVLEEHIYVDQAISGSSLDIREAFKRLLRIALSPDPPFQYILVDDTSRVARNTREALEIFHVLSFNDIGVYFVSQGIDTKTEIAEEIITMHGLMDALFLKELAAKTKRGMEGQVLKQFSAGGRRYGYRSVPVYNGKVDIYGLPIAEGYKLVIEPSEAQTVLRIFKMYGEEGLSARQIVNILNKELKEKGYPKPPRGKYWSVTTILGSPSQGTGILNNELYRGIYRWNRTSTKRNPVTGKVKRIKNPKEEWVETILPHLRIVPDDLWFKVKARQKEVASIARKNFAKAKSRYSSNLFTGLIQCGVCGGNIVVVQGGKKKKYGCSTYWNKGEIACNNSLKISKEILWKEIYRNLQIDLTSKDKAYILDKVNNMIREEYKKRNQSTQIEWIKKELAKTEKELKNIIEAIKAGIITETTKEVLVQTENRKKMLIEELNKTIKYKPKIPILTMQTLDNYLNNLPELLEKYSTIGREIIKICVGNITLYLFNNGQYKLEFTNKIELKEAA</sequence>